<keyword evidence="5 9" id="KW-0369">Histidine metabolism</keyword>
<dbReference type="SMART" id="SM00212">
    <property type="entry name" value="UBCc"/>
    <property type="match status" value="1"/>
</dbReference>
<dbReference type="InterPro" id="IPR036047">
    <property type="entry name" value="F-box-like_dom_sf"/>
</dbReference>
<comment type="similarity">
    <text evidence="2 8">Belongs to the PAL/histidase family.</text>
</comment>
<dbReference type="Gene3D" id="3.10.110.10">
    <property type="entry name" value="Ubiquitin Conjugating Enzyme"/>
    <property type="match status" value="1"/>
</dbReference>
<feature type="domain" description="UBC core" evidence="11">
    <location>
        <begin position="233"/>
        <end position="379"/>
    </location>
</feature>
<dbReference type="SUPFAM" id="SSF48557">
    <property type="entry name" value="L-aspartase-like"/>
    <property type="match status" value="1"/>
</dbReference>
<evidence type="ECO:0000256" key="8">
    <source>
        <dbReference type="RuleBase" id="RU003954"/>
    </source>
</evidence>
<evidence type="ECO:0000256" key="7">
    <source>
        <dbReference type="ARBA" id="ARBA00049269"/>
    </source>
</evidence>
<comment type="catalytic activity">
    <reaction evidence="7 9">
        <text>L-histidine = trans-urocanate + NH4(+)</text>
        <dbReference type="Rhea" id="RHEA:21232"/>
        <dbReference type="ChEBI" id="CHEBI:17771"/>
        <dbReference type="ChEBI" id="CHEBI:28938"/>
        <dbReference type="ChEBI" id="CHEBI:57595"/>
        <dbReference type="EC" id="4.3.1.3"/>
    </reaction>
</comment>
<proteinExistence type="inferred from homology"/>
<evidence type="ECO:0000256" key="9">
    <source>
        <dbReference type="RuleBase" id="RU004479"/>
    </source>
</evidence>
<evidence type="ECO:0000256" key="5">
    <source>
        <dbReference type="ARBA" id="ARBA00022808"/>
    </source>
</evidence>
<feature type="compositionally biased region" description="Acidic residues" evidence="10">
    <location>
        <begin position="74"/>
        <end position="89"/>
    </location>
</feature>
<dbReference type="InterPro" id="IPR022313">
    <property type="entry name" value="Phe/His_NH3-lyase_AS"/>
</dbReference>
<dbReference type="PANTHER" id="PTHR10362">
    <property type="entry name" value="HISTIDINE AMMONIA-LYASE"/>
    <property type="match status" value="1"/>
</dbReference>
<dbReference type="GO" id="GO:0004397">
    <property type="term" value="F:histidine ammonia-lyase activity"/>
    <property type="evidence" value="ECO:0007669"/>
    <property type="project" value="UniProtKB-EC"/>
</dbReference>
<dbReference type="WBParaSite" id="PSAMB.scaffold1051size36673.g10796.t1">
    <property type="protein sequence ID" value="PSAMB.scaffold1051size36673.g10796.t1"/>
    <property type="gene ID" value="PSAMB.scaffold1051size36673.g10796"/>
</dbReference>
<dbReference type="NCBIfam" id="TIGR01225">
    <property type="entry name" value="hutH"/>
    <property type="match status" value="1"/>
</dbReference>
<comment type="pathway">
    <text evidence="1 9">Amino-acid degradation; L-histidine degradation into L-glutamate; N-formimidoyl-L-glutamate from L-histidine: step 1/3.</text>
</comment>
<dbReference type="AlphaFoldDB" id="A0A914UKI7"/>
<evidence type="ECO:0000259" key="11">
    <source>
        <dbReference type="PROSITE" id="PS50127"/>
    </source>
</evidence>
<dbReference type="Pfam" id="PF00646">
    <property type="entry name" value="F-box"/>
    <property type="match status" value="1"/>
</dbReference>
<dbReference type="Gene3D" id="3.10.20.90">
    <property type="entry name" value="Phosphatidylinositol 3-kinase Catalytic Subunit, Chain A, domain 1"/>
    <property type="match status" value="1"/>
</dbReference>
<dbReference type="GO" id="GO:0005737">
    <property type="term" value="C:cytoplasm"/>
    <property type="evidence" value="ECO:0007669"/>
    <property type="project" value="InterPro"/>
</dbReference>
<dbReference type="FunFam" id="1.10.275.10:FF:000005">
    <property type="entry name" value="Histidine ammonia-lyase"/>
    <property type="match status" value="1"/>
</dbReference>
<dbReference type="SUPFAM" id="SSF54495">
    <property type="entry name" value="UBC-like"/>
    <property type="match status" value="1"/>
</dbReference>
<dbReference type="EC" id="4.3.1.3" evidence="3 9"/>
<sequence>MSLKRAFAARLRGSGVDGGAADRLLEEFEGKSVSCALCCGFYGPSGGRPLCVTCHEFEYPSFDELVSKKKFDVDDPDSDADSGNEDEEPDPFRPNEETLADELNNDRMADQVRALSSYSTAQRHLPEDWLERNFTADLLLPVIALLDPLSKWSCSRVCSRWRQLVRESTTSEYWETAVRQLWPLYDSSLRSAPTCWFKTFTRLVLSTSCRICLQRQQSEASHFENDHSYLGNPADRRLEIEERSTSDRSWDGVFAKPFNANRSRWIGNILGPVGSPYEGGQFFVSIKVPQEYPMHPLKVRFITKIFHPNISAHGDVGIDLLCDQWCSAFGVMSVLAAIQSLLTDPNADVCMSPAIGRLFRANRAAYDAIAQMWTYKFAMVAHLAVEKLKKLKPALLANGADLCDCREVRKTIGGSLLDPDDTVGDVLRDGEFILIVLKSDLPSHQNGAGYSPPHPILGSHERRPSSEGVIKMASFDFPVDYTSSMRSDDQPREVLVLDGNHMKTSDLAKCEQGRYIIQLSPEAEQRISDARALLERIVDEHKVVYGVTTGFGTFADVCIPNEHVYELQENLIRSHSTGIGQPLSPPRARMLLALRINILAKGYSGISLENIRKLVAAFNAFCVSYVPEQGTVGCSGDLCPLAHLALGLLGEGKMWSPTTGWDNAAKVLKAHNLTPLKLGPKEGLALINGTQMVTSLGSLAVERADAIARQADVIAALSLDVLKGTSRAYDADVHKVRPHPGQINVARRLRALLHSDANPSQIAESHRYCNKVQDAYTLRCVPQVHGIVHDTIDFVRKVLTTEINSATDNPLVFVERNETISGGNFHGEYPAKVLDYLAIAVHELAQMSERRLERLVNNSLSGLPTFLTKNGGLNSGYMTIQLCAASLVSENKVLCHPASVDSIPTSCNQEDHVSMGGFSARKALKVVEHVEAVLAMELMAACQGMEFLKPLMSTAPLQKVYNLVRTVSPALERDRFMQPEIEEVIRLLRQEKVWKEVAPHLETAKHLEALDPTVLRQEASSPTTTSIAPETEEVLEPETKRAKVLTGQC</sequence>
<feature type="compositionally biased region" description="Polar residues" evidence="10">
    <location>
        <begin position="1018"/>
        <end position="1028"/>
    </location>
</feature>
<evidence type="ECO:0000256" key="1">
    <source>
        <dbReference type="ARBA" id="ARBA00005113"/>
    </source>
</evidence>
<dbReference type="Pfam" id="PF00221">
    <property type="entry name" value="Lyase_aromatic"/>
    <property type="match status" value="1"/>
</dbReference>
<dbReference type="Gene3D" id="1.10.275.10">
    <property type="entry name" value="Fumarase/aspartase (N-terminal domain)"/>
    <property type="match status" value="1"/>
</dbReference>
<protein>
    <recommendedName>
        <fullName evidence="4 9">Histidine ammonia-lyase</fullName>
        <ecNumber evidence="3 9">4.3.1.3</ecNumber>
    </recommendedName>
</protein>
<dbReference type="PROSITE" id="PS00488">
    <property type="entry name" value="PAL_HISTIDASE"/>
    <property type="match status" value="1"/>
</dbReference>
<evidence type="ECO:0000256" key="4">
    <source>
        <dbReference type="ARBA" id="ARBA00017271"/>
    </source>
</evidence>
<evidence type="ECO:0000256" key="2">
    <source>
        <dbReference type="ARBA" id="ARBA00007238"/>
    </source>
</evidence>
<dbReference type="NCBIfam" id="NF006871">
    <property type="entry name" value="PRK09367.1"/>
    <property type="match status" value="1"/>
</dbReference>
<evidence type="ECO:0000256" key="3">
    <source>
        <dbReference type="ARBA" id="ARBA00012994"/>
    </source>
</evidence>
<dbReference type="CDD" id="cd00332">
    <property type="entry name" value="PAL-HAL"/>
    <property type="match status" value="1"/>
</dbReference>
<reference evidence="13" key="1">
    <citation type="submission" date="2022-11" db="UniProtKB">
        <authorList>
            <consortium name="WormBaseParasite"/>
        </authorList>
    </citation>
    <scope>IDENTIFICATION</scope>
</reference>
<dbReference type="Proteomes" id="UP000887566">
    <property type="component" value="Unplaced"/>
</dbReference>
<evidence type="ECO:0000256" key="10">
    <source>
        <dbReference type="SAM" id="MobiDB-lite"/>
    </source>
</evidence>
<dbReference type="GO" id="GO:0006548">
    <property type="term" value="P:L-histidine catabolic process"/>
    <property type="evidence" value="ECO:0007669"/>
    <property type="project" value="InterPro"/>
</dbReference>
<dbReference type="InterPro" id="IPR016135">
    <property type="entry name" value="UBQ-conjugating_enzyme/RWD"/>
</dbReference>
<evidence type="ECO:0000313" key="13">
    <source>
        <dbReference type="WBParaSite" id="PSAMB.scaffold1051size36673.g10796.t1"/>
    </source>
</evidence>
<evidence type="ECO:0000313" key="12">
    <source>
        <dbReference type="Proteomes" id="UP000887566"/>
    </source>
</evidence>
<dbReference type="FunFam" id="1.20.200.10:FF:000003">
    <property type="entry name" value="Histidine ammonia-lyase"/>
    <property type="match status" value="1"/>
</dbReference>
<feature type="region of interest" description="Disordered" evidence="10">
    <location>
        <begin position="1017"/>
        <end position="1049"/>
    </location>
</feature>
<dbReference type="InterPro" id="IPR000608">
    <property type="entry name" value="UBC"/>
</dbReference>
<keyword evidence="6 8" id="KW-0456">Lyase</keyword>
<name>A0A914UKI7_9BILA</name>
<dbReference type="SUPFAM" id="SSF81383">
    <property type="entry name" value="F-box domain"/>
    <property type="match status" value="1"/>
</dbReference>
<dbReference type="InterPro" id="IPR024083">
    <property type="entry name" value="Fumarase/histidase_N"/>
</dbReference>
<dbReference type="InterPro" id="IPR005921">
    <property type="entry name" value="HutH"/>
</dbReference>
<evidence type="ECO:0000256" key="6">
    <source>
        <dbReference type="ARBA" id="ARBA00023239"/>
    </source>
</evidence>
<dbReference type="InterPro" id="IPR001106">
    <property type="entry name" value="Aromatic_Lyase"/>
</dbReference>
<organism evidence="12 13">
    <name type="scientific">Plectus sambesii</name>
    <dbReference type="NCBI Taxonomy" id="2011161"/>
    <lineage>
        <taxon>Eukaryota</taxon>
        <taxon>Metazoa</taxon>
        <taxon>Ecdysozoa</taxon>
        <taxon>Nematoda</taxon>
        <taxon>Chromadorea</taxon>
        <taxon>Plectida</taxon>
        <taxon>Plectina</taxon>
        <taxon>Plectoidea</taxon>
        <taxon>Plectidae</taxon>
        <taxon>Plectus</taxon>
    </lineage>
</organism>
<accession>A0A914UKI7</accession>
<dbReference type="Pfam" id="PF00179">
    <property type="entry name" value="UQ_con"/>
    <property type="match status" value="1"/>
</dbReference>
<dbReference type="InterPro" id="IPR001810">
    <property type="entry name" value="F-box_dom"/>
</dbReference>
<dbReference type="InterPro" id="IPR008948">
    <property type="entry name" value="L-Aspartase-like"/>
</dbReference>
<dbReference type="PROSITE" id="PS50127">
    <property type="entry name" value="UBC_2"/>
    <property type="match status" value="1"/>
</dbReference>
<dbReference type="Gene3D" id="1.20.200.10">
    <property type="entry name" value="Fumarase/aspartase (Central domain)"/>
    <property type="match status" value="1"/>
</dbReference>
<keyword evidence="12" id="KW-1185">Reference proteome</keyword>
<feature type="region of interest" description="Disordered" evidence="10">
    <location>
        <begin position="71"/>
        <end position="97"/>
    </location>
</feature>